<proteinExistence type="predicted"/>
<organism evidence="1 2">
    <name type="scientific">Streptomyces djakartensis</name>
    <dbReference type="NCBI Taxonomy" id="68193"/>
    <lineage>
        <taxon>Bacteria</taxon>
        <taxon>Bacillati</taxon>
        <taxon>Actinomycetota</taxon>
        <taxon>Actinomycetes</taxon>
        <taxon>Kitasatosporales</taxon>
        <taxon>Streptomycetaceae</taxon>
        <taxon>Streptomyces</taxon>
    </lineage>
</organism>
<evidence type="ECO:0000313" key="2">
    <source>
        <dbReference type="Proteomes" id="UP000653308"/>
    </source>
</evidence>
<reference evidence="2" key="1">
    <citation type="journal article" date="2019" name="Int. J. Syst. Evol. Microbiol.">
        <title>The Global Catalogue of Microorganisms (GCM) 10K type strain sequencing project: providing services to taxonomists for standard genome sequencing and annotation.</title>
        <authorList>
            <consortium name="The Broad Institute Genomics Platform"/>
            <consortium name="The Broad Institute Genome Sequencing Center for Infectious Disease"/>
            <person name="Wu L."/>
            <person name="Ma J."/>
        </authorList>
    </citation>
    <scope>NUCLEOTIDE SEQUENCE [LARGE SCALE GENOMIC DNA]</scope>
    <source>
        <strain evidence="2">JCM 4957</strain>
    </source>
</reference>
<comment type="caution">
    <text evidence="1">The sequence shown here is derived from an EMBL/GenBank/DDBJ whole genome shotgun (WGS) entry which is preliminary data.</text>
</comment>
<sequence>MPESATECTDSASIDDEPLKRNATNFATAIARLAASAATIALVPPDALMCPRCPFVRRSWAGRRLGATPVALPVLDGGPLLQPVPAAVFQVTGTGAIETVRR</sequence>
<accession>A0ABQ2ZSI6</accession>
<dbReference type="Proteomes" id="UP000653308">
    <property type="component" value="Unassembled WGS sequence"/>
</dbReference>
<gene>
    <name evidence="1" type="ORF">GCM10010384_33720</name>
</gene>
<evidence type="ECO:0000313" key="1">
    <source>
        <dbReference type="EMBL" id="GGY23763.1"/>
    </source>
</evidence>
<protein>
    <submittedName>
        <fullName evidence="1">Uncharacterized protein</fullName>
    </submittedName>
</protein>
<name>A0ABQ2ZSI6_9ACTN</name>
<dbReference type="EMBL" id="BMWE01000008">
    <property type="protein sequence ID" value="GGY23763.1"/>
    <property type="molecule type" value="Genomic_DNA"/>
</dbReference>
<keyword evidence="2" id="KW-1185">Reference proteome</keyword>